<accession>H2ZM99</accession>
<reference evidence="1" key="3">
    <citation type="submission" date="2025-09" db="UniProtKB">
        <authorList>
            <consortium name="Ensembl"/>
        </authorList>
    </citation>
    <scope>IDENTIFICATION</scope>
</reference>
<protein>
    <submittedName>
        <fullName evidence="1">Uncharacterized protein</fullName>
    </submittedName>
</protein>
<reference evidence="1" key="2">
    <citation type="submission" date="2025-08" db="UniProtKB">
        <authorList>
            <consortium name="Ensembl"/>
        </authorList>
    </citation>
    <scope>IDENTIFICATION</scope>
</reference>
<evidence type="ECO:0000313" key="1">
    <source>
        <dbReference type="Ensembl" id="ENSCSAVP00000018715.1"/>
    </source>
</evidence>
<proteinExistence type="predicted"/>
<dbReference type="AlphaFoldDB" id="H2ZM99"/>
<dbReference type="Proteomes" id="UP000007875">
    <property type="component" value="Unassembled WGS sequence"/>
</dbReference>
<dbReference type="InParanoid" id="H2ZM99"/>
<evidence type="ECO:0000313" key="2">
    <source>
        <dbReference type="Proteomes" id="UP000007875"/>
    </source>
</evidence>
<keyword evidence="2" id="KW-1185">Reference proteome</keyword>
<dbReference type="HOGENOM" id="CLU_3384606_0_0_1"/>
<organism evidence="1 2">
    <name type="scientific">Ciona savignyi</name>
    <name type="common">Pacific transparent sea squirt</name>
    <dbReference type="NCBI Taxonomy" id="51511"/>
    <lineage>
        <taxon>Eukaryota</taxon>
        <taxon>Metazoa</taxon>
        <taxon>Chordata</taxon>
        <taxon>Tunicata</taxon>
        <taxon>Ascidiacea</taxon>
        <taxon>Phlebobranchia</taxon>
        <taxon>Cionidae</taxon>
        <taxon>Ciona</taxon>
    </lineage>
</organism>
<name>H2ZM99_CIOSA</name>
<reference evidence="2" key="1">
    <citation type="submission" date="2003-08" db="EMBL/GenBank/DDBJ databases">
        <authorList>
            <person name="Birren B."/>
            <person name="Nusbaum C."/>
            <person name="Abebe A."/>
            <person name="Abouelleil A."/>
            <person name="Adekoya E."/>
            <person name="Ait-zahra M."/>
            <person name="Allen N."/>
            <person name="Allen T."/>
            <person name="An P."/>
            <person name="Anderson M."/>
            <person name="Anderson S."/>
            <person name="Arachchi H."/>
            <person name="Armbruster J."/>
            <person name="Bachantsang P."/>
            <person name="Baldwin J."/>
            <person name="Barry A."/>
            <person name="Bayul T."/>
            <person name="Blitshsteyn B."/>
            <person name="Bloom T."/>
            <person name="Blye J."/>
            <person name="Boguslavskiy L."/>
            <person name="Borowsky M."/>
            <person name="Boukhgalter B."/>
            <person name="Brunache A."/>
            <person name="Butler J."/>
            <person name="Calixte N."/>
            <person name="Calvo S."/>
            <person name="Camarata J."/>
            <person name="Campo K."/>
            <person name="Chang J."/>
            <person name="Cheshatsang Y."/>
            <person name="Citroen M."/>
            <person name="Collymore A."/>
            <person name="Considine T."/>
            <person name="Cook A."/>
            <person name="Cooke P."/>
            <person name="Corum B."/>
            <person name="Cuomo C."/>
            <person name="David R."/>
            <person name="Dawoe T."/>
            <person name="Degray S."/>
            <person name="Dodge S."/>
            <person name="Dooley K."/>
            <person name="Dorje P."/>
            <person name="Dorjee K."/>
            <person name="Dorris L."/>
            <person name="Duffey N."/>
            <person name="Dupes A."/>
            <person name="Elkins T."/>
            <person name="Engels R."/>
            <person name="Erickson J."/>
            <person name="Farina A."/>
            <person name="Faro S."/>
            <person name="Ferreira P."/>
            <person name="Fischer H."/>
            <person name="Fitzgerald M."/>
            <person name="Foley K."/>
            <person name="Gage D."/>
            <person name="Galagan J."/>
            <person name="Gearin G."/>
            <person name="Gnerre S."/>
            <person name="Gnirke A."/>
            <person name="Goyette A."/>
            <person name="Graham J."/>
            <person name="Grandbois E."/>
            <person name="Gyaltsen K."/>
            <person name="Hafez N."/>
            <person name="Hagopian D."/>
            <person name="Hagos B."/>
            <person name="Hall J."/>
            <person name="Hatcher B."/>
            <person name="Heller A."/>
            <person name="Higgins H."/>
            <person name="Honan T."/>
            <person name="Horn A."/>
            <person name="Houde N."/>
            <person name="Hughes L."/>
            <person name="Hulme W."/>
            <person name="Husby E."/>
            <person name="Iliev I."/>
            <person name="Jaffe D."/>
            <person name="Jones C."/>
            <person name="Kamal M."/>
            <person name="Kamat A."/>
            <person name="Kamvysselis M."/>
            <person name="Karlsson E."/>
            <person name="Kells C."/>
            <person name="Kieu A."/>
            <person name="Kisner P."/>
            <person name="Kodira C."/>
            <person name="Kulbokas E."/>
            <person name="Labutti K."/>
            <person name="Lama D."/>
            <person name="Landers T."/>
            <person name="Leger J."/>
            <person name="Levine S."/>
            <person name="Lewis D."/>
            <person name="Lewis T."/>
            <person name="Lindblad-toh K."/>
            <person name="Liu X."/>
            <person name="Lokyitsang T."/>
            <person name="Lokyitsang Y."/>
            <person name="Lucien O."/>
            <person name="Lui A."/>
            <person name="Ma L.J."/>
            <person name="Mabbitt R."/>
            <person name="Macdonald J."/>
            <person name="Maclean C."/>
            <person name="Major J."/>
            <person name="Manning J."/>
            <person name="Marabella R."/>
            <person name="Maru K."/>
            <person name="Matthews C."/>
            <person name="Mauceli E."/>
            <person name="Mccarthy M."/>
            <person name="Mcdonough S."/>
            <person name="Mcghee T."/>
            <person name="Meldrim J."/>
            <person name="Meneus L."/>
            <person name="Mesirov J."/>
            <person name="Mihalev A."/>
            <person name="Mihova T."/>
            <person name="Mikkelsen T."/>
            <person name="Mlenga V."/>
            <person name="Moru K."/>
            <person name="Mozes J."/>
            <person name="Mulrain L."/>
            <person name="Munson G."/>
            <person name="Naylor J."/>
            <person name="Newes C."/>
            <person name="Nguyen C."/>
            <person name="Nguyen N."/>
            <person name="Nguyen T."/>
            <person name="Nicol R."/>
            <person name="Nielsen C."/>
            <person name="Nizzari M."/>
            <person name="Norbu C."/>
            <person name="Norbu N."/>
            <person name="O'donnell P."/>
            <person name="Okoawo O."/>
            <person name="O'leary S."/>
            <person name="Omotosho B."/>
            <person name="O'neill K."/>
            <person name="Osman S."/>
            <person name="Parker S."/>
            <person name="Perrin D."/>
            <person name="Phunkhang P."/>
            <person name="Piqani B."/>
            <person name="Purcell S."/>
            <person name="Rachupka T."/>
            <person name="Ramasamy U."/>
            <person name="Rameau R."/>
            <person name="Ray V."/>
            <person name="Raymond C."/>
            <person name="Retta R."/>
            <person name="Richardson S."/>
            <person name="Rise C."/>
            <person name="Rodriguez J."/>
            <person name="Rogers J."/>
            <person name="Rogov P."/>
            <person name="Rutman M."/>
            <person name="Schupbach R."/>
            <person name="Seaman C."/>
            <person name="Settipalli S."/>
            <person name="Sharpe T."/>
            <person name="Sheridan J."/>
            <person name="Sherpa N."/>
            <person name="Shi J."/>
            <person name="Smirnov S."/>
            <person name="Smith C."/>
            <person name="Sougnez C."/>
            <person name="Spencer B."/>
            <person name="Stalker J."/>
            <person name="Stange-thomann N."/>
            <person name="Stavropoulos S."/>
            <person name="Stetson K."/>
            <person name="Stone C."/>
            <person name="Stone S."/>
            <person name="Stubbs M."/>
            <person name="Talamas J."/>
            <person name="Tchuinga P."/>
            <person name="Tenzing P."/>
            <person name="Tesfaye S."/>
            <person name="Theodore J."/>
            <person name="Thoulutsang Y."/>
            <person name="Topham K."/>
            <person name="Towey S."/>
            <person name="Tsamla T."/>
            <person name="Tsomo N."/>
            <person name="Vallee D."/>
            <person name="Vassiliev H."/>
            <person name="Venkataraman V."/>
            <person name="Vinson J."/>
            <person name="Vo A."/>
            <person name="Wade C."/>
            <person name="Wang S."/>
            <person name="Wangchuk T."/>
            <person name="Wangdi T."/>
            <person name="Whittaker C."/>
            <person name="Wilkinson J."/>
            <person name="Wu Y."/>
            <person name="Wyman D."/>
            <person name="Yadav S."/>
            <person name="Yang S."/>
            <person name="Yang X."/>
            <person name="Yeager S."/>
            <person name="Yee E."/>
            <person name="Young G."/>
            <person name="Zainoun J."/>
            <person name="Zembeck L."/>
            <person name="Zimmer A."/>
            <person name="Zody M."/>
            <person name="Lander E."/>
        </authorList>
    </citation>
    <scope>NUCLEOTIDE SEQUENCE [LARGE SCALE GENOMIC DNA]</scope>
</reference>
<sequence>MQQLNKLSSDSWWLKHLMELANDDEQQLRELEE</sequence>
<dbReference type="Ensembl" id="ENSCSAVT00000018920.1">
    <property type="protein sequence ID" value="ENSCSAVP00000018715.1"/>
    <property type="gene ID" value="ENSCSAVG00000011000.1"/>
</dbReference>